<sequence>MLKQIENVVLWGWKNDRKVRLILMSIAAYQFGWMLVRNGDRHEAERYEKQKELASVQNEIRVLEQQRDHVITAVRALSLSSDPVASEQLEAALVVPSHSALEGQTLSNQKGTADAVRTVTDPGTSSERVEVEEGPPTKPTVRRGFLV</sequence>
<gene>
    <name evidence="2" type="ORF">FVE85_4472</name>
</gene>
<proteinExistence type="predicted"/>
<name>A0A5J4YIT1_PORPP</name>
<dbReference type="EMBL" id="VRMN01000016">
    <property type="protein sequence ID" value="KAA8491055.1"/>
    <property type="molecule type" value="Genomic_DNA"/>
</dbReference>
<evidence type="ECO:0000313" key="2">
    <source>
        <dbReference type="EMBL" id="KAA8491055.1"/>
    </source>
</evidence>
<evidence type="ECO:0000313" key="3">
    <source>
        <dbReference type="Proteomes" id="UP000324585"/>
    </source>
</evidence>
<feature type="region of interest" description="Disordered" evidence="1">
    <location>
        <begin position="119"/>
        <end position="147"/>
    </location>
</feature>
<comment type="caution">
    <text evidence="2">The sequence shown here is derived from an EMBL/GenBank/DDBJ whole genome shotgun (WGS) entry which is preliminary data.</text>
</comment>
<reference evidence="3" key="1">
    <citation type="journal article" date="2019" name="Nat. Commun.">
        <title>Expansion of phycobilisome linker gene families in mesophilic red algae.</title>
        <authorList>
            <person name="Lee J."/>
            <person name="Kim D."/>
            <person name="Bhattacharya D."/>
            <person name="Yoon H.S."/>
        </authorList>
    </citation>
    <scope>NUCLEOTIDE SEQUENCE [LARGE SCALE GENOMIC DNA]</scope>
    <source>
        <strain evidence="3">CCMP 1328</strain>
    </source>
</reference>
<protein>
    <submittedName>
        <fullName evidence="2">Uncharacterized protein</fullName>
    </submittedName>
</protein>
<organism evidence="2 3">
    <name type="scientific">Porphyridium purpureum</name>
    <name type="common">Red alga</name>
    <name type="synonym">Porphyridium cruentum</name>
    <dbReference type="NCBI Taxonomy" id="35688"/>
    <lineage>
        <taxon>Eukaryota</taxon>
        <taxon>Rhodophyta</taxon>
        <taxon>Bangiophyceae</taxon>
        <taxon>Porphyridiales</taxon>
        <taxon>Porphyridiaceae</taxon>
        <taxon>Porphyridium</taxon>
    </lineage>
</organism>
<accession>A0A5J4YIT1</accession>
<keyword evidence="3" id="KW-1185">Reference proteome</keyword>
<dbReference type="Proteomes" id="UP000324585">
    <property type="component" value="Unassembled WGS sequence"/>
</dbReference>
<evidence type="ECO:0000256" key="1">
    <source>
        <dbReference type="SAM" id="MobiDB-lite"/>
    </source>
</evidence>
<dbReference type="AlphaFoldDB" id="A0A5J4YIT1"/>